<dbReference type="EMBL" id="CP037954">
    <property type="protein sequence ID" value="QBO58073.1"/>
    <property type="molecule type" value="Genomic_DNA"/>
</dbReference>
<keyword evidence="1" id="KW-0812">Transmembrane</keyword>
<feature type="transmembrane region" description="Helical" evidence="1">
    <location>
        <begin position="72"/>
        <end position="90"/>
    </location>
</feature>
<sequence>MKKELLLSKNVLYTLILVNFVFNFFTVFYSIPSLDIPLAAGKVLIYIGLFSSFIASVVLIVDVFTNHINGRYLWTLAFLFSGGLLGFFYLRGRDYYLNASN</sequence>
<reference evidence="2 3" key="1">
    <citation type="submission" date="2019-03" db="EMBL/GenBank/DDBJ databases">
        <authorList>
            <person name="Kim H."/>
            <person name="Yu S.-M."/>
        </authorList>
    </citation>
    <scope>NUCLEOTIDE SEQUENCE [LARGE SCALE GENOMIC DNA]</scope>
    <source>
        <strain evidence="2 3">NBC122</strain>
    </source>
</reference>
<name>A0A4P6ZER4_9FLAO</name>
<gene>
    <name evidence="2" type="ORF">NBC122_01246</name>
</gene>
<dbReference type="RefSeq" id="WP_133439541.1">
    <property type="nucleotide sequence ID" value="NZ_CP037954.1"/>
</dbReference>
<feature type="transmembrane region" description="Helical" evidence="1">
    <location>
        <begin position="43"/>
        <end position="65"/>
    </location>
</feature>
<dbReference type="Proteomes" id="UP000294419">
    <property type="component" value="Chromosome"/>
</dbReference>
<keyword evidence="1" id="KW-0472">Membrane</keyword>
<accession>A0A4P6ZER4</accession>
<keyword evidence="3" id="KW-1185">Reference proteome</keyword>
<keyword evidence="1" id="KW-1133">Transmembrane helix</keyword>
<evidence type="ECO:0000313" key="3">
    <source>
        <dbReference type="Proteomes" id="UP000294419"/>
    </source>
</evidence>
<feature type="transmembrane region" description="Helical" evidence="1">
    <location>
        <begin position="12"/>
        <end position="31"/>
    </location>
</feature>
<proteinExistence type="predicted"/>
<evidence type="ECO:0000256" key="1">
    <source>
        <dbReference type="SAM" id="Phobius"/>
    </source>
</evidence>
<dbReference type="OrthoDB" id="1261497at2"/>
<protein>
    <submittedName>
        <fullName evidence="2">Uncharacterized protein</fullName>
    </submittedName>
</protein>
<organism evidence="2 3">
    <name type="scientific">Chryseobacterium salivictor</name>
    <dbReference type="NCBI Taxonomy" id="2547600"/>
    <lineage>
        <taxon>Bacteria</taxon>
        <taxon>Pseudomonadati</taxon>
        <taxon>Bacteroidota</taxon>
        <taxon>Flavobacteriia</taxon>
        <taxon>Flavobacteriales</taxon>
        <taxon>Weeksellaceae</taxon>
        <taxon>Chryseobacterium group</taxon>
        <taxon>Chryseobacterium</taxon>
    </lineage>
</organism>
<dbReference type="AlphaFoldDB" id="A0A4P6ZER4"/>
<dbReference type="KEGG" id="csal:NBC122_01246"/>
<evidence type="ECO:0000313" key="2">
    <source>
        <dbReference type="EMBL" id="QBO58073.1"/>
    </source>
</evidence>